<feature type="binding site" evidence="15">
    <location>
        <position position="292"/>
    </location>
    <ligand>
        <name>L-serine</name>
        <dbReference type="ChEBI" id="CHEBI:33384"/>
    </ligand>
</feature>
<evidence type="ECO:0000256" key="8">
    <source>
        <dbReference type="ARBA" id="ARBA00022840"/>
    </source>
</evidence>
<dbReference type="Gene3D" id="3.30.930.10">
    <property type="entry name" value="Bira Bifunctional Protein, Domain 2"/>
    <property type="match status" value="1"/>
</dbReference>
<evidence type="ECO:0000313" key="20">
    <source>
        <dbReference type="Proteomes" id="UP000070449"/>
    </source>
</evidence>
<dbReference type="SUPFAM" id="SSF46589">
    <property type="entry name" value="tRNA-binding arm"/>
    <property type="match status" value="1"/>
</dbReference>
<evidence type="ECO:0000259" key="18">
    <source>
        <dbReference type="PROSITE" id="PS50862"/>
    </source>
</evidence>
<name>A0A136KF94_9BACT</name>
<dbReference type="InterPro" id="IPR002317">
    <property type="entry name" value="Ser-tRNA-ligase_type_1"/>
</dbReference>
<dbReference type="InterPro" id="IPR002314">
    <property type="entry name" value="aa-tRNA-synt_IIb"/>
</dbReference>
<evidence type="ECO:0000256" key="11">
    <source>
        <dbReference type="ARBA" id="ARBA00039158"/>
    </source>
</evidence>
<comment type="similarity">
    <text evidence="3">Belongs to the class-II aminoacyl-tRNA synthetase family. Type-1 seryl-tRNA synthetase subfamily.</text>
</comment>
<evidence type="ECO:0000256" key="15">
    <source>
        <dbReference type="PIRSR" id="PIRSR001529-1"/>
    </source>
</evidence>
<keyword evidence="5" id="KW-0963">Cytoplasm</keyword>
<dbReference type="Pfam" id="PF00587">
    <property type="entry name" value="tRNA-synt_2b"/>
    <property type="match status" value="1"/>
</dbReference>
<dbReference type="PANTHER" id="PTHR43697">
    <property type="entry name" value="SERYL-TRNA SYNTHETASE"/>
    <property type="match status" value="1"/>
</dbReference>
<feature type="domain" description="Aminoacyl-transfer RNA synthetases class-II family profile" evidence="18">
    <location>
        <begin position="201"/>
        <end position="440"/>
    </location>
</feature>
<dbReference type="SUPFAM" id="SSF55681">
    <property type="entry name" value="Class II aaRS and biotin synthetases"/>
    <property type="match status" value="1"/>
</dbReference>
<dbReference type="GO" id="GO:0006434">
    <property type="term" value="P:seryl-tRNA aminoacylation"/>
    <property type="evidence" value="ECO:0007669"/>
    <property type="project" value="UniProtKB-UniRule"/>
</dbReference>
<evidence type="ECO:0000256" key="14">
    <source>
        <dbReference type="NCBIfam" id="TIGR00414"/>
    </source>
</evidence>
<keyword evidence="8 16" id="KW-0067">ATP-binding</keyword>
<comment type="catalytic activity">
    <reaction evidence="13">
        <text>tRNA(Ser) + L-serine + ATP = L-seryl-tRNA(Ser) + AMP + diphosphate + H(+)</text>
        <dbReference type="Rhea" id="RHEA:12292"/>
        <dbReference type="Rhea" id="RHEA-COMP:9669"/>
        <dbReference type="Rhea" id="RHEA-COMP:9703"/>
        <dbReference type="ChEBI" id="CHEBI:15378"/>
        <dbReference type="ChEBI" id="CHEBI:30616"/>
        <dbReference type="ChEBI" id="CHEBI:33019"/>
        <dbReference type="ChEBI" id="CHEBI:33384"/>
        <dbReference type="ChEBI" id="CHEBI:78442"/>
        <dbReference type="ChEBI" id="CHEBI:78533"/>
        <dbReference type="ChEBI" id="CHEBI:456215"/>
        <dbReference type="EC" id="6.1.1.11"/>
    </reaction>
</comment>
<feature type="binding site" evidence="15">
    <location>
        <position position="315"/>
    </location>
    <ligand>
        <name>L-serine</name>
        <dbReference type="ChEBI" id="CHEBI:33384"/>
    </ligand>
</feature>
<dbReference type="PRINTS" id="PR00981">
    <property type="entry name" value="TRNASYNTHSER"/>
</dbReference>
<evidence type="ECO:0000256" key="1">
    <source>
        <dbReference type="ARBA" id="ARBA00004496"/>
    </source>
</evidence>
<evidence type="ECO:0000256" key="3">
    <source>
        <dbReference type="ARBA" id="ARBA00010728"/>
    </source>
</evidence>
<comment type="catalytic activity">
    <reaction evidence="12">
        <text>tRNA(Sec) + L-serine + ATP = L-seryl-tRNA(Sec) + AMP + diphosphate + H(+)</text>
        <dbReference type="Rhea" id="RHEA:42580"/>
        <dbReference type="Rhea" id="RHEA-COMP:9742"/>
        <dbReference type="Rhea" id="RHEA-COMP:10128"/>
        <dbReference type="ChEBI" id="CHEBI:15378"/>
        <dbReference type="ChEBI" id="CHEBI:30616"/>
        <dbReference type="ChEBI" id="CHEBI:33019"/>
        <dbReference type="ChEBI" id="CHEBI:33384"/>
        <dbReference type="ChEBI" id="CHEBI:78442"/>
        <dbReference type="ChEBI" id="CHEBI:78533"/>
        <dbReference type="ChEBI" id="CHEBI:456215"/>
        <dbReference type="EC" id="6.1.1.11"/>
    </reaction>
</comment>
<evidence type="ECO:0000256" key="6">
    <source>
        <dbReference type="ARBA" id="ARBA00022598"/>
    </source>
</evidence>
<gene>
    <name evidence="19" type="primary">serS</name>
    <name evidence="19" type="ORF">UZ20_WS6002000991</name>
</gene>
<dbReference type="AlphaFoldDB" id="A0A136KF94"/>
<dbReference type="InterPro" id="IPR010978">
    <property type="entry name" value="tRNA-bd_arm"/>
</dbReference>
<dbReference type="Gene3D" id="1.10.287.40">
    <property type="entry name" value="Serine-tRNA synthetase, tRNA binding domain"/>
    <property type="match status" value="1"/>
</dbReference>
<evidence type="ECO:0000256" key="9">
    <source>
        <dbReference type="ARBA" id="ARBA00022917"/>
    </source>
</evidence>
<dbReference type="GO" id="GO:0004828">
    <property type="term" value="F:serine-tRNA ligase activity"/>
    <property type="evidence" value="ECO:0007669"/>
    <property type="project" value="UniProtKB-UniRule"/>
</dbReference>
<evidence type="ECO:0000256" key="5">
    <source>
        <dbReference type="ARBA" id="ARBA00022490"/>
    </source>
</evidence>
<dbReference type="Pfam" id="PF02403">
    <property type="entry name" value="Seryl_tRNA_N"/>
    <property type="match status" value="1"/>
</dbReference>
<dbReference type="PIRSF" id="PIRSF001529">
    <property type="entry name" value="Ser-tRNA-synth_IIa"/>
    <property type="match status" value="1"/>
</dbReference>
<keyword evidence="7" id="KW-0547">Nucleotide-binding</keyword>
<comment type="subcellular location">
    <subcellularLocation>
        <location evidence="1">Cytoplasm</location>
    </subcellularLocation>
</comment>
<feature type="compositionally biased region" description="Basic and acidic residues" evidence="17">
    <location>
        <begin position="68"/>
        <end position="78"/>
    </location>
</feature>
<evidence type="ECO:0000256" key="10">
    <source>
        <dbReference type="ARBA" id="ARBA00023146"/>
    </source>
</evidence>
<evidence type="ECO:0000256" key="2">
    <source>
        <dbReference type="ARBA" id="ARBA00005045"/>
    </source>
</evidence>
<dbReference type="InterPro" id="IPR045864">
    <property type="entry name" value="aa-tRNA-synth_II/BPL/LPL"/>
</dbReference>
<organism evidence="19 20">
    <name type="scientific">candidate division WS6 bacterium OLB21</name>
    <dbReference type="NCBI Taxonomy" id="1617427"/>
    <lineage>
        <taxon>Bacteria</taxon>
        <taxon>Candidatus Dojkabacteria</taxon>
    </lineage>
</organism>
<accession>A0A136KF94</accession>
<evidence type="ECO:0000256" key="7">
    <source>
        <dbReference type="ARBA" id="ARBA00022741"/>
    </source>
</evidence>
<dbReference type="PROSITE" id="PS50862">
    <property type="entry name" value="AA_TRNA_LIGASE_II"/>
    <property type="match status" value="1"/>
</dbReference>
<comment type="caution">
    <text evidence="19">The sequence shown here is derived from an EMBL/GenBank/DDBJ whole genome shotgun (WGS) entry which is preliminary data.</text>
</comment>
<evidence type="ECO:0000313" key="19">
    <source>
        <dbReference type="EMBL" id="KXK08081.1"/>
    </source>
</evidence>
<feature type="binding site" evidence="15">
    <location>
        <position position="413"/>
    </location>
    <ligand>
        <name>L-serine</name>
        <dbReference type="ChEBI" id="CHEBI:33384"/>
    </ligand>
</feature>
<feature type="binding site" evidence="16">
    <location>
        <begin position="292"/>
        <end position="294"/>
    </location>
    <ligand>
        <name>ATP</name>
        <dbReference type="ChEBI" id="CHEBI:30616"/>
    </ligand>
</feature>
<dbReference type="InterPro" id="IPR006195">
    <property type="entry name" value="aa-tRNA-synth_II"/>
</dbReference>
<dbReference type="InterPro" id="IPR042103">
    <property type="entry name" value="SerRS_1_N_sf"/>
</dbReference>
<dbReference type="STRING" id="1617427.UZ20_WS6002000991"/>
<feature type="site" description="Important for serine binding" evidence="15">
    <location>
        <position position="415"/>
    </location>
</feature>
<evidence type="ECO:0000256" key="13">
    <source>
        <dbReference type="ARBA" id="ARBA00048823"/>
    </source>
</evidence>
<evidence type="ECO:0000256" key="16">
    <source>
        <dbReference type="PIRSR" id="PIRSR001529-2"/>
    </source>
</evidence>
<dbReference type="PANTHER" id="PTHR43697:SF1">
    <property type="entry name" value="SERINE--TRNA LIGASE"/>
    <property type="match status" value="1"/>
</dbReference>
<dbReference type="Proteomes" id="UP000070449">
    <property type="component" value="Unassembled WGS sequence"/>
</dbReference>
<evidence type="ECO:0000256" key="12">
    <source>
        <dbReference type="ARBA" id="ARBA00047929"/>
    </source>
</evidence>
<dbReference type="PATRIC" id="fig|1617427.3.peg.1036"/>
<dbReference type="GO" id="GO:0005737">
    <property type="term" value="C:cytoplasm"/>
    <property type="evidence" value="ECO:0007669"/>
    <property type="project" value="UniProtKB-SubCell"/>
</dbReference>
<dbReference type="InterPro" id="IPR015866">
    <property type="entry name" value="Ser-tRNA-synth_1_N"/>
</dbReference>
<sequence length="454" mass="51994">MVDVQFIRENPERMRSIINSGRGNPEKANIDLWLKLDKERTLLVQQRDALNTKKNELANLGKSGATSDDIRKKGQELKQESQKIEESLTRIEKEWQEILAWMPNIPHQDMPEGKGEDDNLIIRAWDPANGYVENFNEVRVKDSVNPFPARSMHWDKEDLKAKHHLEIGEALELIDNNQGAKVSGSRFTYIVGDLALMQYAIQQLLFSKLLSMGFKQIIPPLLVREVALFGTSHFPEQVDQVYKIDNTYLEDSSKPLYLVGSSEPSNFSYFIDKTLSAETLPIKLFAYTSCFRSEAGSWGRDTKGIKRLHQFDKIEMNVVCNPEESDKIFDELLSVNEWLLQELRLPYHLVLKCTGDAGYMASSKQIDPEVWLPGQKEFMEVMTDTNTTDYQARRLNIKFKDETGAKKYVHTVNDTGVAMGRMLIAIIDNYQQADGTIKVPEALRKFMGKDYIGK</sequence>
<protein>
    <recommendedName>
        <fullName evidence="11 14">Serine--tRNA ligase</fullName>
        <ecNumber evidence="4 14">6.1.1.11</ecNumber>
    </recommendedName>
</protein>
<keyword evidence="9" id="KW-0648">Protein biosynthesis</keyword>
<dbReference type="GO" id="GO:0005524">
    <property type="term" value="F:ATP binding"/>
    <property type="evidence" value="ECO:0007669"/>
    <property type="project" value="UniProtKB-KW"/>
</dbReference>
<comment type="pathway">
    <text evidence="2">Aminoacyl-tRNA biosynthesis; selenocysteinyl-tRNA(Sec) biosynthesis; L-seryl-tRNA(Sec) from L-serine and tRNA(Sec): step 1/1.</text>
</comment>
<keyword evidence="6 19" id="KW-0436">Ligase</keyword>
<proteinExistence type="inferred from homology"/>
<evidence type="ECO:0000256" key="4">
    <source>
        <dbReference type="ARBA" id="ARBA00012840"/>
    </source>
</evidence>
<evidence type="ECO:0000256" key="17">
    <source>
        <dbReference type="SAM" id="MobiDB-lite"/>
    </source>
</evidence>
<keyword evidence="10" id="KW-0030">Aminoacyl-tRNA synthetase</keyword>
<dbReference type="EMBL" id="JYPD01000026">
    <property type="protein sequence ID" value="KXK08081.1"/>
    <property type="molecule type" value="Genomic_DNA"/>
</dbReference>
<dbReference type="EC" id="6.1.1.11" evidence="4 14"/>
<feature type="region of interest" description="Disordered" evidence="17">
    <location>
        <begin position="55"/>
        <end position="78"/>
    </location>
</feature>
<reference evidence="19 20" key="1">
    <citation type="submission" date="2015-02" db="EMBL/GenBank/DDBJ databases">
        <title>Improved understanding of the partial-nitritation anammox process through 23 genomes representing the majority of the microbial community.</title>
        <authorList>
            <person name="Speth D.R."/>
            <person name="In T Zandt M."/>
            <person name="Guerrero Cruz S."/>
            <person name="Jetten M.S."/>
            <person name="Dutilh B.E."/>
        </authorList>
    </citation>
    <scope>NUCLEOTIDE SEQUENCE [LARGE SCALE GENOMIC DNA]</scope>
    <source>
        <strain evidence="19">OLB21</strain>
    </source>
</reference>
<dbReference type="NCBIfam" id="TIGR00414">
    <property type="entry name" value="serS"/>
    <property type="match status" value="1"/>
</dbReference>